<sequence length="194" mass="19705">MNPPALTVVVGLTALAGLAPWWWPAHRTTVRTVRLAAPPPAAAGPDADGSPVDVTVQLELVAAAVRAGAGLARALEATGHAVGGPDGRVLSVVAAGLRLGASWDAAWAGSGCPDRLHPVRDALRQAWQEGAAPGEALRAAADDVRQERRAAVRAAAARLGVRLVLPLGACYLPAFVLLGLTPVLLSLGLDLLSG</sequence>
<keyword evidence="4 6" id="KW-1133">Transmembrane helix</keyword>
<gene>
    <name evidence="8" type="ORF">ATJ88_0543</name>
</gene>
<comment type="caution">
    <text evidence="8">The sequence shown here is derived from an EMBL/GenBank/DDBJ whole genome shotgun (WGS) entry which is preliminary data.</text>
</comment>
<evidence type="ECO:0000256" key="6">
    <source>
        <dbReference type="SAM" id="Phobius"/>
    </source>
</evidence>
<protein>
    <submittedName>
        <fullName evidence="8">Type II secretion system (T2SS) protein F</fullName>
    </submittedName>
</protein>
<keyword evidence="9" id="KW-1185">Reference proteome</keyword>
<name>A0A2A9EUI3_9MICO</name>
<evidence type="ECO:0000256" key="3">
    <source>
        <dbReference type="ARBA" id="ARBA00022692"/>
    </source>
</evidence>
<comment type="subcellular location">
    <subcellularLocation>
        <location evidence="1">Cell membrane</location>
        <topology evidence="1">Multi-pass membrane protein</topology>
    </subcellularLocation>
</comment>
<dbReference type="PANTHER" id="PTHR35007">
    <property type="entry name" value="INTEGRAL MEMBRANE PROTEIN-RELATED"/>
    <property type="match status" value="1"/>
</dbReference>
<evidence type="ECO:0000256" key="2">
    <source>
        <dbReference type="ARBA" id="ARBA00022475"/>
    </source>
</evidence>
<feature type="transmembrane region" description="Helical" evidence="6">
    <location>
        <begin position="163"/>
        <end position="185"/>
    </location>
</feature>
<keyword evidence="5 6" id="KW-0472">Membrane</keyword>
<dbReference type="Pfam" id="PF00482">
    <property type="entry name" value="T2SSF"/>
    <property type="match status" value="1"/>
</dbReference>
<feature type="domain" description="Type II secretion system protein GspF" evidence="7">
    <location>
        <begin position="58"/>
        <end position="179"/>
    </location>
</feature>
<accession>A0A2A9EUI3</accession>
<organism evidence="8 9">
    <name type="scientific">Isoptericola jiangsuensis</name>
    <dbReference type="NCBI Taxonomy" id="548579"/>
    <lineage>
        <taxon>Bacteria</taxon>
        <taxon>Bacillati</taxon>
        <taxon>Actinomycetota</taxon>
        <taxon>Actinomycetes</taxon>
        <taxon>Micrococcales</taxon>
        <taxon>Promicromonosporaceae</taxon>
        <taxon>Isoptericola</taxon>
    </lineage>
</organism>
<dbReference type="EMBL" id="PDJJ01000001">
    <property type="protein sequence ID" value="PFG41895.1"/>
    <property type="molecule type" value="Genomic_DNA"/>
</dbReference>
<evidence type="ECO:0000256" key="1">
    <source>
        <dbReference type="ARBA" id="ARBA00004651"/>
    </source>
</evidence>
<feature type="transmembrane region" description="Helical" evidence="6">
    <location>
        <begin position="6"/>
        <end position="24"/>
    </location>
</feature>
<dbReference type="InterPro" id="IPR018076">
    <property type="entry name" value="T2SS_GspF_dom"/>
</dbReference>
<evidence type="ECO:0000313" key="9">
    <source>
        <dbReference type="Proteomes" id="UP000224130"/>
    </source>
</evidence>
<evidence type="ECO:0000256" key="5">
    <source>
        <dbReference type="ARBA" id="ARBA00023136"/>
    </source>
</evidence>
<evidence type="ECO:0000256" key="4">
    <source>
        <dbReference type="ARBA" id="ARBA00022989"/>
    </source>
</evidence>
<reference evidence="8 9" key="1">
    <citation type="submission" date="2017-10" db="EMBL/GenBank/DDBJ databases">
        <title>Sequencing the genomes of 1000 actinobacteria strains.</title>
        <authorList>
            <person name="Klenk H.-P."/>
        </authorList>
    </citation>
    <scope>NUCLEOTIDE SEQUENCE [LARGE SCALE GENOMIC DNA]</scope>
    <source>
        <strain evidence="8 9">DSM 21863</strain>
    </source>
</reference>
<dbReference type="PANTHER" id="PTHR35007:SF3">
    <property type="entry name" value="POSSIBLE CONSERVED ALANINE RICH MEMBRANE PROTEIN"/>
    <property type="match status" value="1"/>
</dbReference>
<dbReference type="Proteomes" id="UP000224130">
    <property type="component" value="Unassembled WGS sequence"/>
</dbReference>
<proteinExistence type="predicted"/>
<evidence type="ECO:0000313" key="8">
    <source>
        <dbReference type="EMBL" id="PFG41895.1"/>
    </source>
</evidence>
<dbReference type="RefSeq" id="WP_245852080.1">
    <property type="nucleotide sequence ID" value="NZ_PDJJ01000001.1"/>
</dbReference>
<keyword evidence="3 6" id="KW-0812">Transmembrane</keyword>
<evidence type="ECO:0000259" key="7">
    <source>
        <dbReference type="Pfam" id="PF00482"/>
    </source>
</evidence>
<keyword evidence="2" id="KW-1003">Cell membrane</keyword>
<dbReference type="GO" id="GO:0005886">
    <property type="term" value="C:plasma membrane"/>
    <property type="evidence" value="ECO:0007669"/>
    <property type="project" value="UniProtKB-SubCell"/>
</dbReference>
<dbReference type="AlphaFoldDB" id="A0A2A9EUI3"/>